<dbReference type="PROSITE" id="PS51186">
    <property type="entry name" value="GNAT"/>
    <property type="match status" value="1"/>
</dbReference>
<dbReference type="Gene3D" id="3.40.630.30">
    <property type="match status" value="1"/>
</dbReference>
<dbReference type="RefSeq" id="WP_208844145.1">
    <property type="nucleotide sequence ID" value="NZ_CP072133.1"/>
</dbReference>
<dbReference type="InterPro" id="IPR000182">
    <property type="entry name" value="GNAT_dom"/>
</dbReference>
<proteinExistence type="predicted"/>
<dbReference type="AlphaFoldDB" id="A0A975HLW3"/>
<sequence>MTQNLLFTGDYTIRLAQRDDLPAIVAIYNETIEGRMVTADTSPVTVEERETWFASHNEKRPIFTVQKGEHTVAWLSFKSFYGRPAYDGTVEVSIYITKAAHGQGLGKALLLFAEQHAPTIGIHTLLGFIFSHNLPSMKLFERLGYALWGQLPNVAMMDGKEFSLSILGKRLVESV</sequence>
<evidence type="ECO:0000256" key="1">
    <source>
        <dbReference type="ARBA" id="ARBA00022679"/>
    </source>
</evidence>
<dbReference type="InterPro" id="IPR016181">
    <property type="entry name" value="Acyl_CoA_acyltransferase"/>
</dbReference>
<dbReference type="PANTHER" id="PTHR43072">
    <property type="entry name" value="N-ACETYLTRANSFERASE"/>
    <property type="match status" value="1"/>
</dbReference>
<dbReference type="EMBL" id="CP072133">
    <property type="protein sequence ID" value="QTH72521.1"/>
    <property type="molecule type" value="Genomic_DNA"/>
</dbReference>
<organism evidence="4 5">
    <name type="scientific">Pseudoalteromonas xiamenensis</name>
    <dbReference type="NCBI Taxonomy" id="882626"/>
    <lineage>
        <taxon>Bacteria</taxon>
        <taxon>Pseudomonadati</taxon>
        <taxon>Pseudomonadota</taxon>
        <taxon>Gammaproteobacteria</taxon>
        <taxon>Alteromonadales</taxon>
        <taxon>Pseudoalteromonadaceae</taxon>
        <taxon>Pseudoalteromonas</taxon>
    </lineage>
</organism>
<evidence type="ECO:0000256" key="2">
    <source>
        <dbReference type="ARBA" id="ARBA00023315"/>
    </source>
</evidence>
<name>A0A975HLW3_9GAMM</name>
<dbReference type="Pfam" id="PF13420">
    <property type="entry name" value="Acetyltransf_4"/>
    <property type="match status" value="1"/>
</dbReference>
<reference evidence="4" key="1">
    <citation type="submission" date="2021-03" db="EMBL/GenBank/DDBJ databases">
        <title>Complete Genome of Pseudoalteromonas xiamenensis STKMTI.2, a new potential marine bacterium producing anti-Vibrio compounds.</title>
        <authorList>
            <person name="Handayani D.P."/>
            <person name="Isnansetyo A."/>
            <person name="Istiqomah I."/>
            <person name="Jumina J."/>
        </authorList>
    </citation>
    <scope>NUCLEOTIDE SEQUENCE</scope>
    <source>
        <strain evidence="4">STKMTI.2</strain>
    </source>
</reference>
<keyword evidence="2" id="KW-0012">Acyltransferase</keyword>
<evidence type="ECO:0000313" key="5">
    <source>
        <dbReference type="Proteomes" id="UP000664904"/>
    </source>
</evidence>
<feature type="domain" description="N-acetyltransferase" evidence="3">
    <location>
        <begin position="11"/>
        <end position="169"/>
    </location>
</feature>
<evidence type="ECO:0000313" key="4">
    <source>
        <dbReference type="EMBL" id="QTH72521.1"/>
    </source>
</evidence>
<dbReference type="SUPFAM" id="SSF55729">
    <property type="entry name" value="Acyl-CoA N-acyltransferases (Nat)"/>
    <property type="match status" value="1"/>
</dbReference>
<dbReference type="Proteomes" id="UP000664904">
    <property type="component" value="Chromosome"/>
</dbReference>
<dbReference type="GO" id="GO:0016747">
    <property type="term" value="F:acyltransferase activity, transferring groups other than amino-acyl groups"/>
    <property type="evidence" value="ECO:0007669"/>
    <property type="project" value="InterPro"/>
</dbReference>
<gene>
    <name evidence="4" type="ORF">J5O05_06830</name>
</gene>
<keyword evidence="5" id="KW-1185">Reference proteome</keyword>
<evidence type="ECO:0000259" key="3">
    <source>
        <dbReference type="PROSITE" id="PS51186"/>
    </source>
</evidence>
<protein>
    <submittedName>
        <fullName evidence="4">N-acetyltransferase</fullName>
    </submittedName>
</protein>
<dbReference type="KEGG" id="pxi:J5O05_06830"/>
<keyword evidence="1" id="KW-0808">Transferase</keyword>
<dbReference type="PANTHER" id="PTHR43072:SF23">
    <property type="entry name" value="UPF0039 PROTEIN C11D3.02C"/>
    <property type="match status" value="1"/>
</dbReference>
<accession>A0A975HLW3</accession>
<dbReference type="CDD" id="cd04301">
    <property type="entry name" value="NAT_SF"/>
    <property type="match status" value="1"/>
</dbReference>